<dbReference type="SUPFAM" id="SSF54695">
    <property type="entry name" value="POZ domain"/>
    <property type="match status" value="1"/>
</dbReference>
<reference evidence="2 3" key="1">
    <citation type="submission" date="2018-02" db="EMBL/GenBank/DDBJ databases">
        <title>Genome sequence of the basidiomycete white-rot fungus Phlebia centrifuga.</title>
        <authorList>
            <person name="Granchi Z."/>
            <person name="Peng M."/>
            <person name="de Vries R.P."/>
            <person name="Hilden K."/>
            <person name="Makela M.R."/>
            <person name="Grigoriev I."/>
            <person name="Riley R."/>
        </authorList>
    </citation>
    <scope>NUCLEOTIDE SEQUENCE [LARGE SCALE GENOMIC DNA]</scope>
    <source>
        <strain evidence="2 3">FBCC195</strain>
    </source>
</reference>
<dbReference type="Gene3D" id="3.30.710.10">
    <property type="entry name" value="Potassium Channel Kv1.1, Chain A"/>
    <property type="match status" value="1"/>
</dbReference>
<accession>A0A2R6P205</accession>
<organism evidence="2 3">
    <name type="scientific">Hermanssonia centrifuga</name>
    <dbReference type="NCBI Taxonomy" id="98765"/>
    <lineage>
        <taxon>Eukaryota</taxon>
        <taxon>Fungi</taxon>
        <taxon>Dikarya</taxon>
        <taxon>Basidiomycota</taxon>
        <taxon>Agaricomycotina</taxon>
        <taxon>Agaricomycetes</taxon>
        <taxon>Polyporales</taxon>
        <taxon>Meruliaceae</taxon>
        <taxon>Hermanssonia</taxon>
    </lineage>
</organism>
<gene>
    <name evidence="2" type="ORF">PHLCEN_2v5579</name>
</gene>
<evidence type="ECO:0000313" key="3">
    <source>
        <dbReference type="Proteomes" id="UP000186601"/>
    </source>
</evidence>
<dbReference type="PROSITE" id="PS50097">
    <property type="entry name" value="BTB"/>
    <property type="match status" value="1"/>
</dbReference>
<evidence type="ECO:0000259" key="1">
    <source>
        <dbReference type="PROSITE" id="PS50097"/>
    </source>
</evidence>
<dbReference type="InterPro" id="IPR000210">
    <property type="entry name" value="BTB/POZ_dom"/>
</dbReference>
<sequence>MVVTDNFQERVKRASQVGRLLLRRPPSSPKYHLVFEGGTGRFLSFAVLMLNREIPKDRRGDPWFEDGNIILLTDLEESGIAFKVHRGVLSRHSEIFKTMFELAQPPDAENVDDCPVVRMPDLPNELSSLIIALYDGVGLIDDFFYVAGILRLSSKYCITHLRTQAIRHLTQTWSNTLRGHDEMLELALKTPAVDNLSYPFVHPLHVLNLARATDVRVVMPSALYFLSLYPLTDLLRGDHPKLQVEHPSRPSSDLTAQDLEEYTLMFQYRINKMLDFVRRTCAERTPAKDCTNDGQCVKPFTRLAARLSLEWVARTGPLHFMVQAMDEVVSYPNICVPCRKEFRQDVTAARQEAWKSLPSAIGLPPWEELEASDLEGA</sequence>
<dbReference type="CDD" id="cd18186">
    <property type="entry name" value="BTB_POZ_ZBTB_KLHL-like"/>
    <property type="match status" value="1"/>
</dbReference>
<dbReference type="AlphaFoldDB" id="A0A2R6P205"/>
<dbReference type="EMBL" id="MLYV02000550">
    <property type="protein sequence ID" value="PSR83870.1"/>
    <property type="molecule type" value="Genomic_DNA"/>
</dbReference>
<protein>
    <recommendedName>
        <fullName evidence="1">BTB domain-containing protein</fullName>
    </recommendedName>
</protein>
<comment type="caution">
    <text evidence="2">The sequence shown here is derived from an EMBL/GenBank/DDBJ whole genome shotgun (WGS) entry which is preliminary data.</text>
</comment>
<name>A0A2R6P205_9APHY</name>
<evidence type="ECO:0000313" key="2">
    <source>
        <dbReference type="EMBL" id="PSR83870.1"/>
    </source>
</evidence>
<proteinExistence type="predicted"/>
<dbReference type="STRING" id="98765.A0A2R6P205"/>
<dbReference type="Proteomes" id="UP000186601">
    <property type="component" value="Unassembled WGS sequence"/>
</dbReference>
<dbReference type="SMART" id="SM00225">
    <property type="entry name" value="BTB"/>
    <property type="match status" value="1"/>
</dbReference>
<dbReference type="OrthoDB" id="2879636at2759"/>
<dbReference type="Pfam" id="PF00651">
    <property type="entry name" value="BTB"/>
    <property type="match status" value="1"/>
</dbReference>
<keyword evidence="3" id="KW-1185">Reference proteome</keyword>
<feature type="domain" description="BTB" evidence="1">
    <location>
        <begin position="67"/>
        <end position="142"/>
    </location>
</feature>
<dbReference type="InterPro" id="IPR011333">
    <property type="entry name" value="SKP1/BTB/POZ_sf"/>
</dbReference>